<dbReference type="NCBIfam" id="NF003483">
    <property type="entry name" value="PRK05159.1"/>
    <property type="match status" value="1"/>
</dbReference>
<feature type="binding site" evidence="9">
    <location>
        <position position="357"/>
    </location>
    <ligand>
        <name>L-aspartate</name>
        <dbReference type="ChEBI" id="CHEBI:29991"/>
    </ligand>
</feature>
<dbReference type="Gene3D" id="2.40.50.140">
    <property type="entry name" value="Nucleic acid-binding proteins"/>
    <property type="match status" value="1"/>
</dbReference>
<evidence type="ECO:0000256" key="9">
    <source>
        <dbReference type="HAMAP-Rule" id="MF_02075"/>
    </source>
</evidence>
<proteinExistence type="inferred from homology"/>
<evidence type="ECO:0000256" key="5">
    <source>
        <dbReference type="ARBA" id="ARBA00022741"/>
    </source>
</evidence>
<comment type="caution">
    <text evidence="11">The sequence shown here is derived from an EMBL/GenBank/DDBJ whole genome shotgun (WGS) entry which is preliminary data.</text>
</comment>
<protein>
    <recommendedName>
        <fullName evidence="9">Aspartate--tRNA(Asp/Asn) ligase</fullName>
        <ecNumber evidence="9">6.1.1.23</ecNumber>
    </recommendedName>
    <alternativeName>
        <fullName evidence="9">Aspartyl-tRNA synthetase</fullName>
        <shortName evidence="9">AspRS</shortName>
    </alternativeName>
    <alternativeName>
        <fullName evidence="9">Non-discriminating aspartyl-tRNA synthetase</fullName>
        <shortName evidence="9">ND-AspRS</shortName>
    </alternativeName>
</protein>
<dbReference type="PANTHER" id="PTHR43450">
    <property type="entry name" value="ASPARTYL-TRNA SYNTHETASE"/>
    <property type="match status" value="1"/>
</dbReference>
<dbReference type="NCBIfam" id="TIGR00458">
    <property type="entry name" value="aspS_nondisc"/>
    <property type="match status" value="1"/>
</dbReference>
<keyword evidence="5 9" id="KW-0547">Nucleotide-binding</keyword>
<evidence type="ECO:0000256" key="4">
    <source>
        <dbReference type="ARBA" id="ARBA00022598"/>
    </source>
</evidence>
<keyword evidence="8 9" id="KW-0030">Aminoacyl-tRNA synthetase</keyword>
<dbReference type="GO" id="GO:0004815">
    <property type="term" value="F:aspartate-tRNA ligase activity"/>
    <property type="evidence" value="ECO:0007669"/>
    <property type="project" value="UniProtKB-UniRule"/>
</dbReference>
<evidence type="ECO:0000256" key="1">
    <source>
        <dbReference type="ARBA" id="ARBA00004496"/>
    </source>
</evidence>
<evidence type="ECO:0000259" key="10">
    <source>
        <dbReference type="PROSITE" id="PS50862"/>
    </source>
</evidence>
<dbReference type="InterPro" id="IPR004364">
    <property type="entry name" value="Aa-tRNA-synt_II"/>
</dbReference>
<dbReference type="Gene3D" id="3.30.930.10">
    <property type="entry name" value="Bira Bifunctional Protein, Domain 2"/>
    <property type="match status" value="1"/>
</dbReference>
<dbReference type="InterPro" id="IPR006195">
    <property type="entry name" value="aa-tRNA-synth_II"/>
</dbReference>
<comment type="subcellular location">
    <subcellularLocation>
        <location evidence="1 9">Cytoplasm</location>
    </subcellularLocation>
</comment>
<dbReference type="GO" id="GO:0050560">
    <property type="term" value="F:aspartate-tRNA(Asn) ligase activity"/>
    <property type="evidence" value="ECO:0007669"/>
    <property type="project" value="UniProtKB-EC"/>
</dbReference>
<comment type="similarity">
    <text evidence="2 9">Belongs to the class-II aminoacyl-tRNA synthetase family. Type 2 subfamily.</text>
</comment>
<dbReference type="GO" id="GO:0017101">
    <property type="term" value="C:aminoacyl-tRNA synthetase multienzyme complex"/>
    <property type="evidence" value="ECO:0007669"/>
    <property type="project" value="TreeGrafter"/>
</dbReference>
<name>A0A7V4CH36_UNCW3</name>
<feature type="binding site" evidence="9">
    <location>
        <begin position="217"/>
        <end position="219"/>
    </location>
    <ligand>
        <name>ATP</name>
        <dbReference type="ChEBI" id="CHEBI:30616"/>
    </ligand>
</feature>
<dbReference type="EC" id="6.1.1.23" evidence="9"/>
<dbReference type="HAMAP" id="MF_02075">
    <property type="entry name" value="Asp_tRNA_synth_type2"/>
    <property type="match status" value="1"/>
</dbReference>
<feature type="site" description="Important for tRNA non-discrimination" evidence="9">
    <location>
        <position position="77"/>
    </location>
</feature>
<feature type="binding site" evidence="9">
    <location>
        <position position="354"/>
    </location>
    <ligand>
        <name>ATP</name>
        <dbReference type="ChEBI" id="CHEBI:30616"/>
    </ligand>
</feature>
<dbReference type="PANTHER" id="PTHR43450:SF1">
    <property type="entry name" value="ASPARTATE--TRNA LIGASE, CYTOPLASMIC"/>
    <property type="match status" value="1"/>
</dbReference>
<dbReference type="GO" id="GO:0003723">
    <property type="term" value="F:RNA binding"/>
    <property type="evidence" value="ECO:0007669"/>
    <property type="project" value="TreeGrafter"/>
</dbReference>
<comment type="function">
    <text evidence="9">Aspartyl-tRNA synthetase with relaxed tRNA specificity since it is able to aspartylate not only its cognate tRNA(Asp) but also tRNA(Asn). Reaction proceeds in two steps: L-aspartate is first activated by ATP to form Asp-AMP and then transferred to the acceptor end of tRNA(Asp/Asn).</text>
</comment>
<comment type="subunit">
    <text evidence="9">Homodimer.</text>
</comment>
<feature type="binding site" evidence="9">
    <location>
        <position position="209"/>
    </location>
    <ligand>
        <name>L-aspartate</name>
        <dbReference type="ChEBI" id="CHEBI:29991"/>
    </ligand>
</feature>
<evidence type="ECO:0000313" key="11">
    <source>
        <dbReference type="EMBL" id="HGQ54911.1"/>
    </source>
</evidence>
<feature type="domain" description="Aminoacyl-transfer RNA synthetases class-II family profile" evidence="10">
    <location>
        <begin position="132"/>
        <end position="431"/>
    </location>
</feature>
<dbReference type="PROSITE" id="PS50862">
    <property type="entry name" value="AA_TRNA_LIGASE_II"/>
    <property type="match status" value="1"/>
</dbReference>
<gene>
    <name evidence="9 11" type="primary">aspS</name>
    <name evidence="11" type="ORF">ENU28_00425</name>
</gene>
<feature type="binding site" evidence="9">
    <location>
        <begin position="402"/>
        <end position="405"/>
    </location>
    <ligand>
        <name>ATP</name>
        <dbReference type="ChEBI" id="CHEBI:30616"/>
    </ligand>
</feature>
<evidence type="ECO:0000256" key="6">
    <source>
        <dbReference type="ARBA" id="ARBA00022840"/>
    </source>
</evidence>
<dbReference type="AlphaFoldDB" id="A0A7V4CH36"/>
<dbReference type="InterPro" id="IPR002312">
    <property type="entry name" value="Asp/Asn-tRNA-synth_IIb"/>
</dbReference>
<dbReference type="InterPro" id="IPR045864">
    <property type="entry name" value="aa-tRNA-synth_II/BPL/LPL"/>
</dbReference>
<keyword evidence="3 9" id="KW-0963">Cytoplasm</keyword>
<feature type="binding site" evidence="9">
    <location>
        <begin position="209"/>
        <end position="211"/>
    </location>
    <ligand>
        <name>ATP</name>
        <dbReference type="ChEBI" id="CHEBI:30616"/>
    </ligand>
</feature>
<evidence type="ECO:0000256" key="2">
    <source>
        <dbReference type="ARBA" id="ARBA00005312"/>
    </source>
</evidence>
<feature type="binding site" evidence="9">
    <location>
        <position position="165"/>
    </location>
    <ligand>
        <name>L-aspartate</name>
        <dbReference type="ChEBI" id="CHEBI:29991"/>
    </ligand>
</feature>
<evidence type="ECO:0000256" key="7">
    <source>
        <dbReference type="ARBA" id="ARBA00022917"/>
    </source>
</evidence>
<dbReference type="Pfam" id="PF01336">
    <property type="entry name" value="tRNA_anti-codon"/>
    <property type="match status" value="1"/>
</dbReference>
<reference evidence="11" key="1">
    <citation type="journal article" date="2020" name="mSystems">
        <title>Genome- and Community-Level Interaction Insights into Carbon Utilization and Element Cycling Functions of Hydrothermarchaeota in Hydrothermal Sediment.</title>
        <authorList>
            <person name="Zhou Z."/>
            <person name="Liu Y."/>
            <person name="Xu W."/>
            <person name="Pan J."/>
            <person name="Luo Z.H."/>
            <person name="Li M."/>
        </authorList>
    </citation>
    <scope>NUCLEOTIDE SEQUENCE [LARGE SCALE GENOMIC DNA]</scope>
    <source>
        <strain evidence="11">SpSt-655</strain>
    </source>
</reference>
<feature type="region of interest" description="Aspartate" evidence="9">
    <location>
        <begin position="187"/>
        <end position="190"/>
    </location>
</feature>
<dbReference type="CDD" id="cd00776">
    <property type="entry name" value="AsxRS_core"/>
    <property type="match status" value="1"/>
</dbReference>
<keyword evidence="6 9" id="KW-0067">ATP-binding</keyword>
<dbReference type="InterPro" id="IPR012340">
    <property type="entry name" value="NA-bd_OB-fold"/>
</dbReference>
<feature type="binding site" evidence="9">
    <location>
        <position position="361"/>
    </location>
    <ligand>
        <name>L-aspartate</name>
        <dbReference type="ChEBI" id="CHEBI:29991"/>
    </ligand>
</feature>
<dbReference type="InterPro" id="IPR004365">
    <property type="entry name" value="NA-bd_OB_tRNA"/>
</dbReference>
<dbReference type="GO" id="GO:0005524">
    <property type="term" value="F:ATP binding"/>
    <property type="evidence" value="ECO:0007669"/>
    <property type="project" value="UniProtKB-UniRule"/>
</dbReference>
<dbReference type="EMBL" id="DTBX01000016">
    <property type="protein sequence ID" value="HGQ54911.1"/>
    <property type="molecule type" value="Genomic_DNA"/>
</dbReference>
<keyword evidence="7 9" id="KW-0648">Protein biosynthesis</keyword>
<dbReference type="GO" id="GO:0006422">
    <property type="term" value="P:aspartyl-tRNA aminoacylation"/>
    <property type="evidence" value="ECO:0007669"/>
    <property type="project" value="UniProtKB-UniRule"/>
</dbReference>
<evidence type="ECO:0000256" key="8">
    <source>
        <dbReference type="ARBA" id="ARBA00023146"/>
    </source>
</evidence>
<dbReference type="Pfam" id="PF00152">
    <property type="entry name" value="tRNA-synt_2"/>
    <property type="match status" value="1"/>
</dbReference>
<dbReference type="FunFam" id="3.30.930.10:FF:000038">
    <property type="entry name" value="Aspartate--tRNA ligase"/>
    <property type="match status" value="1"/>
</dbReference>
<dbReference type="GO" id="GO:0005829">
    <property type="term" value="C:cytosol"/>
    <property type="evidence" value="ECO:0007669"/>
    <property type="project" value="TreeGrafter"/>
</dbReference>
<evidence type="ECO:0000256" key="3">
    <source>
        <dbReference type="ARBA" id="ARBA00022490"/>
    </source>
</evidence>
<dbReference type="SUPFAM" id="SSF55681">
    <property type="entry name" value="Class II aaRS and biotin synthetases"/>
    <property type="match status" value="1"/>
</dbReference>
<comment type="catalytic activity">
    <reaction evidence="9">
        <text>tRNA(Asx) + L-aspartate + ATP = L-aspartyl-tRNA(Asx) + AMP + diphosphate</text>
        <dbReference type="Rhea" id="RHEA:18349"/>
        <dbReference type="Rhea" id="RHEA-COMP:9710"/>
        <dbReference type="Rhea" id="RHEA-COMP:9711"/>
        <dbReference type="ChEBI" id="CHEBI:29991"/>
        <dbReference type="ChEBI" id="CHEBI:30616"/>
        <dbReference type="ChEBI" id="CHEBI:33019"/>
        <dbReference type="ChEBI" id="CHEBI:78442"/>
        <dbReference type="ChEBI" id="CHEBI:78516"/>
        <dbReference type="ChEBI" id="CHEBI:456215"/>
        <dbReference type="EC" id="6.1.1.23"/>
    </reaction>
</comment>
<dbReference type="PRINTS" id="PR01042">
    <property type="entry name" value="TRNASYNTHASP"/>
</dbReference>
<organism evidence="11">
    <name type="scientific">candidate division WOR-3 bacterium</name>
    <dbReference type="NCBI Taxonomy" id="2052148"/>
    <lineage>
        <taxon>Bacteria</taxon>
        <taxon>Bacteria division WOR-3</taxon>
    </lineage>
</organism>
<sequence>MKRVLVKDLAKYLNKEVLIYGWIEGIRKLGKLKFFIIRDRSGQIQGVCDKEIENLDKLEKASVVKIFGKVKEEAQAPKGMEVLIEKVEILNLPKANLPFEYYRDLSLLNLKLDMILDYRPLSLRNIKIGNIFRIQAGIVKAFRNFLEKQDFLEVHTPKIVSSGTEGGSQLFKVEYFDRVAYLAQSPQFYKQMLVGAGFERVYEVGFVYRAEDHETSRHLNEYLSLDLEMGFIEDENDVMDLEVKFLKYLFKYLKKEYGEILKEYNVELEEIKEIPRIPFYEAKEILKREYQKEFLGNDLTPEEERLLCDYSLNKYGTNFVFITKFPRIIRPFYTMPDKNSDYSRGFDLLYKGMEVTTGSQRIHDYDMLFESIRHFGYNPENFKFYLEIFKYGMPPHGGLAIGAERLTCQILNLKNIREASLFPRDRYRLVP</sequence>
<keyword evidence="4 9" id="KW-0436">Ligase</keyword>
<dbReference type="SUPFAM" id="SSF50249">
    <property type="entry name" value="Nucleic acid-binding proteins"/>
    <property type="match status" value="1"/>
</dbReference>
<dbReference type="InterPro" id="IPR004523">
    <property type="entry name" value="Asp-tRNA_synthase_2"/>
</dbReference>
<accession>A0A7V4CH36</accession>